<dbReference type="AlphaFoldDB" id="A0A0F9Q581"/>
<protein>
    <submittedName>
        <fullName evidence="1">Uncharacterized protein</fullName>
    </submittedName>
</protein>
<organism evidence="1">
    <name type="scientific">marine sediment metagenome</name>
    <dbReference type="NCBI Taxonomy" id="412755"/>
    <lineage>
        <taxon>unclassified sequences</taxon>
        <taxon>metagenomes</taxon>
        <taxon>ecological metagenomes</taxon>
    </lineage>
</organism>
<sequence length="73" mass="8481">MIEVVAIFVACQMNLLICVDLPFIEKYHTFGDPDKCRAAVIEIVKTEQAHRIKNNYPYPIVMGKCKYYVNENK</sequence>
<name>A0A0F9Q581_9ZZZZ</name>
<evidence type="ECO:0000313" key="1">
    <source>
        <dbReference type="EMBL" id="KKN39135.1"/>
    </source>
</evidence>
<reference evidence="1" key="1">
    <citation type="journal article" date="2015" name="Nature">
        <title>Complex archaea that bridge the gap between prokaryotes and eukaryotes.</title>
        <authorList>
            <person name="Spang A."/>
            <person name="Saw J.H."/>
            <person name="Jorgensen S.L."/>
            <person name="Zaremba-Niedzwiedzka K."/>
            <person name="Martijn J."/>
            <person name="Lind A.E."/>
            <person name="van Eijk R."/>
            <person name="Schleper C."/>
            <person name="Guy L."/>
            <person name="Ettema T.J."/>
        </authorList>
    </citation>
    <scope>NUCLEOTIDE SEQUENCE</scope>
</reference>
<accession>A0A0F9Q581</accession>
<proteinExistence type="predicted"/>
<gene>
    <name evidence="1" type="ORF">LCGC14_0746550</name>
</gene>
<comment type="caution">
    <text evidence="1">The sequence shown here is derived from an EMBL/GenBank/DDBJ whole genome shotgun (WGS) entry which is preliminary data.</text>
</comment>
<dbReference type="EMBL" id="LAZR01001781">
    <property type="protein sequence ID" value="KKN39135.1"/>
    <property type="molecule type" value="Genomic_DNA"/>
</dbReference>